<protein>
    <recommendedName>
        <fullName evidence="5">Pdp3-interacting factor 1</fullName>
    </recommendedName>
</protein>
<keyword evidence="4" id="KW-1185">Reference proteome</keyword>
<evidence type="ECO:0000313" key="3">
    <source>
        <dbReference type="EMBL" id="KAK2614496.1"/>
    </source>
</evidence>
<evidence type="ECO:0008006" key="5">
    <source>
        <dbReference type="Google" id="ProtNLM"/>
    </source>
</evidence>
<dbReference type="EMBL" id="JAUJFL010000001">
    <property type="protein sequence ID" value="KAK2614496.1"/>
    <property type="molecule type" value="Genomic_DNA"/>
</dbReference>
<evidence type="ECO:0000256" key="2">
    <source>
        <dbReference type="SAM" id="MobiDB-lite"/>
    </source>
</evidence>
<dbReference type="Pfam" id="PF00687">
    <property type="entry name" value="Ribosomal_L1"/>
    <property type="match status" value="1"/>
</dbReference>
<dbReference type="CDD" id="cd00403">
    <property type="entry name" value="Ribosomal_L1"/>
    <property type="match status" value="1"/>
</dbReference>
<dbReference type="NCBIfam" id="TIGR01489">
    <property type="entry name" value="DKMTPPase-SF"/>
    <property type="match status" value="1"/>
</dbReference>
<evidence type="ECO:0000256" key="1">
    <source>
        <dbReference type="ARBA" id="ARBA00022801"/>
    </source>
</evidence>
<reference evidence="3" key="1">
    <citation type="submission" date="2023-06" db="EMBL/GenBank/DDBJ databases">
        <authorList>
            <person name="Noh H."/>
        </authorList>
    </citation>
    <scope>NUCLEOTIDE SEQUENCE</scope>
    <source>
        <strain evidence="3">DUCC20226</strain>
    </source>
</reference>
<gene>
    <name evidence="3" type="ORF">N8I77_001316</name>
</gene>
<dbReference type="Proteomes" id="UP001265746">
    <property type="component" value="Unassembled WGS sequence"/>
</dbReference>
<dbReference type="InterPro" id="IPR050849">
    <property type="entry name" value="HAD-like_hydrolase_phosphatase"/>
</dbReference>
<comment type="caution">
    <text evidence="3">The sequence shown here is derived from an EMBL/GenBank/DDBJ whole genome shotgun (WGS) entry which is preliminary data.</text>
</comment>
<dbReference type="InterPro" id="IPR006384">
    <property type="entry name" value="HAD_hydro_PyrdxlP_Pase-like"/>
</dbReference>
<accession>A0AAD9SQA5</accession>
<keyword evidence="1" id="KW-0378">Hydrolase</keyword>
<dbReference type="SUPFAM" id="SSF56808">
    <property type="entry name" value="Ribosomal protein L1"/>
    <property type="match status" value="1"/>
</dbReference>
<dbReference type="Gene3D" id="3.90.1470.20">
    <property type="match status" value="1"/>
</dbReference>
<feature type="compositionally biased region" description="Basic and acidic residues" evidence="2">
    <location>
        <begin position="635"/>
        <end position="663"/>
    </location>
</feature>
<feature type="compositionally biased region" description="Polar residues" evidence="2">
    <location>
        <begin position="674"/>
        <end position="685"/>
    </location>
</feature>
<dbReference type="AlphaFoldDB" id="A0AAD9SQA5"/>
<dbReference type="Gene3D" id="3.40.50.1000">
    <property type="entry name" value="HAD superfamily/HAD-like"/>
    <property type="match status" value="1"/>
</dbReference>
<proteinExistence type="predicted"/>
<dbReference type="PANTHER" id="PTHR28181:SF2">
    <property type="entry name" value="PHOSPHORIC MONOESTER HYDROLASE"/>
    <property type="match status" value="1"/>
</dbReference>
<dbReference type="Pfam" id="PF12710">
    <property type="entry name" value="HAD"/>
    <property type="match status" value="1"/>
</dbReference>
<feature type="region of interest" description="Disordered" evidence="2">
    <location>
        <begin position="616"/>
        <end position="685"/>
    </location>
</feature>
<name>A0AAD9SQA5_PHOAM</name>
<dbReference type="NCBIfam" id="TIGR01488">
    <property type="entry name" value="HAD-SF-IB"/>
    <property type="match status" value="1"/>
</dbReference>
<feature type="compositionally biased region" description="Basic residues" evidence="2">
    <location>
        <begin position="664"/>
        <end position="673"/>
    </location>
</feature>
<dbReference type="SUPFAM" id="SSF56784">
    <property type="entry name" value="HAD-like"/>
    <property type="match status" value="1"/>
</dbReference>
<dbReference type="InterPro" id="IPR023214">
    <property type="entry name" value="HAD_sf"/>
</dbReference>
<dbReference type="InterPro" id="IPR028364">
    <property type="entry name" value="Ribosomal_uL1/biogenesis"/>
</dbReference>
<sequence>MNRLAARNFARPDPGPESDVLSGSLAPPTAELAAGTSTNKMGSAPLSDLPALKNSPKYIFFTDFDGTITLQDSNDFMTDNIGFGTALRKKGNEDVLQGRRDFRDSFQEMMNSISAPYNECIDLLLKNIQLDPGFKEFHAYARANNIPIVVLSGGMTPVIRGLLGHLLGEGAASELQIVSNDVKARPGKDINEERGWEIVFHDDSGFGHDKSLEIRKYSSLPQSERPYLFYAGDGVSDLSAAKETDLMFAKAGRDLVVYCEKEHVPFTTFTNFSDILSVVKDVVSGKVSVKDTAGGRGSRYIMAASTTAVAKKGDFAIDPDQALKASKALLAHIKKTAEETASNSNKKNLLDSADDGQSLSVAETPVWLTVTTKRHIHDSKALKPNKIYLPHPLHTDTESSICLIVADPQRHYKNVVASEEFPEELRKRVTRVIDYKHLTAKVKQYEAQRKLLAEHDIFLADDRIINRLPKAISVFYKSTTKRPIPVVFQSKKPKEQGKRVKRDPNEINCRPVTEVAAEIQKAIGAALVNLSPSTNTAVKVGYAGMQPKALSENIVKVANEMANKFVPKKKNGIKSMFVKGPETVALPIWQDEELWVDAETDVVANGSEKAKAIEARKEQANVGKKRKSLDAASDDEPKTKKAKKEAVPESNDDKLDKQISERKSKLRNAKKKANTLTMSLLSDVS</sequence>
<evidence type="ECO:0000313" key="4">
    <source>
        <dbReference type="Proteomes" id="UP001265746"/>
    </source>
</evidence>
<dbReference type="PANTHER" id="PTHR28181">
    <property type="entry name" value="UPF0655 PROTEIN YCR015C"/>
    <property type="match status" value="1"/>
</dbReference>
<dbReference type="Gene3D" id="3.40.50.790">
    <property type="match status" value="1"/>
</dbReference>
<organism evidence="3 4">
    <name type="scientific">Phomopsis amygdali</name>
    <name type="common">Fusicoccum amygdali</name>
    <dbReference type="NCBI Taxonomy" id="1214568"/>
    <lineage>
        <taxon>Eukaryota</taxon>
        <taxon>Fungi</taxon>
        <taxon>Dikarya</taxon>
        <taxon>Ascomycota</taxon>
        <taxon>Pezizomycotina</taxon>
        <taxon>Sordariomycetes</taxon>
        <taxon>Sordariomycetidae</taxon>
        <taxon>Diaporthales</taxon>
        <taxon>Diaporthaceae</taxon>
        <taxon>Diaporthe</taxon>
    </lineage>
</organism>
<feature type="region of interest" description="Disordered" evidence="2">
    <location>
        <begin position="1"/>
        <end position="39"/>
    </location>
</feature>
<dbReference type="GO" id="GO:0016791">
    <property type="term" value="F:phosphatase activity"/>
    <property type="evidence" value="ECO:0007669"/>
    <property type="project" value="InterPro"/>
</dbReference>
<dbReference type="InterPro" id="IPR023674">
    <property type="entry name" value="Ribosomal_uL1-like"/>
</dbReference>
<dbReference type="InterPro" id="IPR036412">
    <property type="entry name" value="HAD-like_sf"/>
</dbReference>
<dbReference type="InterPro" id="IPR016095">
    <property type="entry name" value="Ribosomal_uL1_3-a/b-sand"/>
</dbReference>